<dbReference type="RefSeq" id="WP_099509370.1">
    <property type="nucleotide sequence ID" value="NZ_CP016616.1"/>
</dbReference>
<keyword evidence="11 13" id="KW-0472">Membrane</keyword>
<dbReference type="KEGG" id="moc:BB934_09155"/>
<dbReference type="EMBL" id="CP016616">
    <property type="protein sequence ID" value="ANY78381.1"/>
    <property type="molecule type" value="Genomic_DNA"/>
</dbReference>
<keyword evidence="5" id="KW-1003">Cell membrane</keyword>
<feature type="transmembrane region" description="Helical" evidence="13">
    <location>
        <begin position="305"/>
        <end position="335"/>
    </location>
</feature>
<evidence type="ECO:0000256" key="12">
    <source>
        <dbReference type="ARBA" id="ARBA00023285"/>
    </source>
</evidence>
<dbReference type="AlphaFoldDB" id="A0A1B2EEH4"/>
<dbReference type="InterPro" id="IPR011541">
    <property type="entry name" value="Ni/Co_transpt_high_affinity"/>
</dbReference>
<feature type="transmembrane region" description="Helical" evidence="13">
    <location>
        <begin position="238"/>
        <end position="259"/>
    </location>
</feature>
<keyword evidence="12" id="KW-0170">Cobalt</keyword>
<dbReference type="InterPro" id="IPR051224">
    <property type="entry name" value="NiCoT_RcnA"/>
</dbReference>
<evidence type="ECO:0000256" key="7">
    <source>
        <dbReference type="ARBA" id="ARBA00022692"/>
    </source>
</evidence>
<dbReference type="GO" id="GO:0006824">
    <property type="term" value="P:cobalt ion transport"/>
    <property type="evidence" value="ECO:0007669"/>
    <property type="project" value="UniProtKB-KW"/>
</dbReference>
<keyword evidence="9" id="KW-0406">Ion transport</keyword>
<dbReference type="GO" id="GO:0015099">
    <property type="term" value="F:nickel cation transmembrane transporter activity"/>
    <property type="evidence" value="ECO:0007669"/>
    <property type="project" value="UniProtKB-UniRule"/>
</dbReference>
<feature type="transmembrane region" description="Helical" evidence="13">
    <location>
        <begin position="174"/>
        <end position="193"/>
    </location>
</feature>
<feature type="transmembrane region" description="Helical" evidence="13">
    <location>
        <begin position="22"/>
        <end position="43"/>
    </location>
</feature>
<evidence type="ECO:0000313" key="14">
    <source>
        <dbReference type="EMBL" id="ANY78381.1"/>
    </source>
</evidence>
<feature type="transmembrane region" description="Helical" evidence="13">
    <location>
        <begin position="265"/>
        <end position="293"/>
    </location>
</feature>
<dbReference type="OrthoDB" id="9812956at2"/>
<keyword evidence="8 13" id="KW-1133">Transmembrane helix</keyword>
<evidence type="ECO:0000256" key="4">
    <source>
        <dbReference type="ARBA" id="ARBA00022448"/>
    </source>
</evidence>
<dbReference type="Pfam" id="PF03824">
    <property type="entry name" value="NicO"/>
    <property type="match status" value="2"/>
</dbReference>
<organism evidence="14">
    <name type="scientific">Microvirga ossetica</name>
    <dbReference type="NCBI Taxonomy" id="1882682"/>
    <lineage>
        <taxon>Bacteria</taxon>
        <taxon>Pseudomonadati</taxon>
        <taxon>Pseudomonadota</taxon>
        <taxon>Alphaproteobacteria</taxon>
        <taxon>Hyphomicrobiales</taxon>
        <taxon>Methylobacteriaceae</taxon>
        <taxon>Microvirga</taxon>
    </lineage>
</organism>
<name>A0A1B2EEH4_9HYPH</name>
<comment type="subcellular location">
    <subcellularLocation>
        <location evidence="2 13">Cell membrane</location>
        <topology evidence="2 13">Multi-pass membrane protein</topology>
    </subcellularLocation>
</comment>
<sequence length="338" mass="34420">MSLISDAPALPNPARAPLWRRLGIMLAAVAIIALAMGLIGLWLGPVSKPPPRNPFGMGLREATPSGSLGAWILSVQSGFYGNLQAGVREMKQNGSALYSLLLVGFAYGIFHAAGPGHGKGVISAYLVADEKALRKGFALSLAAALVQALVAIAIVSVVSILLRATASTMNKLAMNVELASFLAVALLGAVIAWRKAGKFLGVLALSRNPLALVQDDCDHVHMPPPEELGRLTRFRDMAGVAIAAGIRPCAGALIVLVFALSQGVFAAGIAAAFAMALGTALTTGAIAALAVFFKAAALRIAGGRGASGAIAIAGLELLAAAFVLVLGASLLYGLWAVG</sequence>
<dbReference type="PANTHER" id="PTHR40659:SF1">
    <property type="entry name" value="NICKEL_COBALT EFFLUX SYSTEM RCNA"/>
    <property type="match status" value="1"/>
</dbReference>
<keyword evidence="4 13" id="KW-0813">Transport</keyword>
<accession>A0A1B2EEH4</accession>
<comment type="function">
    <text evidence="1">Efflux system for nickel and cobalt.</text>
</comment>
<feature type="transmembrane region" description="Helical" evidence="13">
    <location>
        <begin position="96"/>
        <end position="116"/>
    </location>
</feature>
<evidence type="ECO:0000256" key="9">
    <source>
        <dbReference type="ARBA" id="ARBA00023065"/>
    </source>
</evidence>
<dbReference type="GO" id="GO:0010045">
    <property type="term" value="P:response to nickel cation"/>
    <property type="evidence" value="ECO:0007669"/>
    <property type="project" value="TreeGrafter"/>
</dbReference>
<evidence type="ECO:0000256" key="6">
    <source>
        <dbReference type="ARBA" id="ARBA00022596"/>
    </source>
</evidence>
<dbReference type="GO" id="GO:0046583">
    <property type="term" value="F:monoatomic cation efflux transmembrane transporter activity"/>
    <property type="evidence" value="ECO:0007669"/>
    <property type="project" value="TreeGrafter"/>
</dbReference>
<evidence type="ECO:0000256" key="2">
    <source>
        <dbReference type="ARBA" id="ARBA00004651"/>
    </source>
</evidence>
<protein>
    <recommendedName>
        <fullName evidence="13">Nickel/cobalt efflux system</fullName>
    </recommendedName>
</protein>
<gene>
    <name evidence="14" type="ORF">BB934_09155</name>
</gene>
<keyword evidence="10" id="KW-0921">Nickel transport</keyword>
<evidence type="ECO:0000256" key="5">
    <source>
        <dbReference type="ARBA" id="ARBA00022475"/>
    </source>
</evidence>
<dbReference type="PANTHER" id="PTHR40659">
    <property type="entry name" value="NICKEL/COBALT EFFLUX SYSTEM RCNA"/>
    <property type="match status" value="1"/>
</dbReference>
<evidence type="ECO:0000256" key="3">
    <source>
        <dbReference type="ARBA" id="ARBA00022426"/>
    </source>
</evidence>
<keyword evidence="6" id="KW-0533">Nickel</keyword>
<feature type="transmembrane region" description="Helical" evidence="13">
    <location>
        <begin position="137"/>
        <end position="162"/>
    </location>
</feature>
<evidence type="ECO:0000256" key="1">
    <source>
        <dbReference type="ARBA" id="ARBA00002510"/>
    </source>
</evidence>
<keyword evidence="7 13" id="KW-0812">Transmembrane</keyword>
<evidence type="ECO:0000256" key="11">
    <source>
        <dbReference type="ARBA" id="ARBA00023136"/>
    </source>
</evidence>
<evidence type="ECO:0000256" key="8">
    <source>
        <dbReference type="ARBA" id="ARBA00022989"/>
    </source>
</evidence>
<evidence type="ECO:0000256" key="10">
    <source>
        <dbReference type="ARBA" id="ARBA00023112"/>
    </source>
</evidence>
<dbReference type="GO" id="GO:0005886">
    <property type="term" value="C:plasma membrane"/>
    <property type="evidence" value="ECO:0007669"/>
    <property type="project" value="UniProtKB-SubCell"/>
</dbReference>
<keyword evidence="3" id="KW-0171">Cobalt transport</keyword>
<proteinExistence type="inferred from homology"/>
<reference evidence="14" key="1">
    <citation type="submission" date="2016-07" db="EMBL/GenBank/DDBJ databases">
        <title>Microvirga ossetica sp. nov. a new species of rhizobia isolated from root nodules of the legume species Vicia alpestris Steven originated from North Ossetia region in the Caucasus.</title>
        <authorList>
            <person name="Safronova V.I."/>
            <person name="Kuznetsova I.G."/>
            <person name="Sazanova A.L."/>
            <person name="Belimov A."/>
            <person name="Andronov E."/>
            <person name="Osledkin Y.S."/>
            <person name="Onishchuk O.P."/>
            <person name="Kurchak O.N."/>
            <person name="Shaposhnikov A.I."/>
            <person name="Willems A."/>
            <person name="Tikhonovich I.A."/>
        </authorList>
    </citation>
    <scope>NUCLEOTIDE SEQUENCE [LARGE SCALE GENOMIC DNA]</scope>
    <source>
        <strain evidence="14">V5/3M</strain>
    </source>
</reference>
<evidence type="ECO:0000256" key="13">
    <source>
        <dbReference type="RuleBase" id="RU362101"/>
    </source>
</evidence>
<dbReference type="GO" id="GO:0032025">
    <property type="term" value="P:response to cobalt ion"/>
    <property type="evidence" value="ECO:0007669"/>
    <property type="project" value="TreeGrafter"/>
</dbReference>
<comment type="similarity">
    <text evidence="13">Belongs to the NiCoT transporter (TC 2.A.52) family.</text>
</comment>